<evidence type="ECO:0000313" key="2">
    <source>
        <dbReference type="EMBL" id="SQC48309.1"/>
    </source>
</evidence>
<dbReference type="Pfam" id="PF00496">
    <property type="entry name" value="SBP_bac_5"/>
    <property type="match status" value="1"/>
</dbReference>
<dbReference type="PANTHER" id="PTHR30290">
    <property type="entry name" value="PERIPLASMIC BINDING COMPONENT OF ABC TRANSPORTER"/>
    <property type="match status" value="1"/>
</dbReference>
<dbReference type="SUPFAM" id="SSF53850">
    <property type="entry name" value="Periplasmic binding protein-like II"/>
    <property type="match status" value="1"/>
</dbReference>
<organism evidence="2 3">
    <name type="scientific">Klebsiella pneumoniae</name>
    <dbReference type="NCBI Taxonomy" id="573"/>
    <lineage>
        <taxon>Bacteria</taxon>
        <taxon>Pseudomonadati</taxon>
        <taxon>Pseudomonadota</taxon>
        <taxon>Gammaproteobacteria</taxon>
        <taxon>Enterobacterales</taxon>
        <taxon>Enterobacteriaceae</taxon>
        <taxon>Klebsiella/Raoultella group</taxon>
        <taxon>Klebsiella</taxon>
        <taxon>Klebsiella pneumoniae complex</taxon>
    </lineage>
</organism>
<dbReference type="Gene3D" id="3.40.190.10">
    <property type="entry name" value="Periplasmic binding protein-like II"/>
    <property type="match status" value="1"/>
</dbReference>
<dbReference type="GO" id="GO:1904680">
    <property type="term" value="F:peptide transmembrane transporter activity"/>
    <property type="evidence" value="ECO:0007669"/>
    <property type="project" value="TreeGrafter"/>
</dbReference>
<dbReference type="Proteomes" id="UP000251721">
    <property type="component" value="Unassembled WGS sequence"/>
</dbReference>
<gene>
    <name evidence="2" type="primary">sgrR_3</name>
    <name evidence="2" type="ORF">NCTC13465_04503</name>
</gene>
<evidence type="ECO:0000259" key="1">
    <source>
        <dbReference type="Pfam" id="PF00496"/>
    </source>
</evidence>
<dbReference type="InterPro" id="IPR039424">
    <property type="entry name" value="SBP_5"/>
</dbReference>
<dbReference type="GO" id="GO:0015833">
    <property type="term" value="P:peptide transport"/>
    <property type="evidence" value="ECO:0007669"/>
    <property type="project" value="TreeGrafter"/>
</dbReference>
<dbReference type="InterPro" id="IPR000914">
    <property type="entry name" value="SBP_5_dom"/>
</dbReference>
<name>A0A2X3HHP1_KLEPN</name>
<accession>A0A2X3HHP1</accession>
<sequence>MADVIASLQRSNALPLYSHIERIESPTAWTLDIHLRQPDRWLPWLLGQVPAMVLPQEWQTMNHFSSMPVGTGPYAVVRNNQNQLKIHAFEDYFGYRALIDEVNVWVLPEISEEPNGGLTLQGNTESEKAVESRLEEGCYYLLFDSRSPLGPTTRCAAG</sequence>
<dbReference type="AlphaFoldDB" id="A0A2X3HHP1"/>
<feature type="domain" description="Solute-binding protein family 5" evidence="1">
    <location>
        <begin position="13"/>
        <end position="109"/>
    </location>
</feature>
<dbReference type="EMBL" id="UAWQ01000019">
    <property type="protein sequence ID" value="SQC48309.1"/>
    <property type="molecule type" value="Genomic_DNA"/>
</dbReference>
<dbReference type="PANTHER" id="PTHR30290:SF72">
    <property type="entry name" value="HTH-TYPE TRANSCRIPTIONAL REGULATOR SGRR"/>
    <property type="match status" value="1"/>
</dbReference>
<protein>
    <submittedName>
        <fullName evidence="2">SgrR</fullName>
    </submittedName>
</protein>
<reference evidence="2 3" key="1">
    <citation type="submission" date="2018-06" db="EMBL/GenBank/DDBJ databases">
        <authorList>
            <consortium name="Pathogen Informatics"/>
            <person name="Doyle S."/>
        </authorList>
    </citation>
    <scope>NUCLEOTIDE SEQUENCE [LARGE SCALE GENOMIC DNA]</scope>
    <source>
        <strain evidence="2 3">NCTC13465</strain>
    </source>
</reference>
<proteinExistence type="predicted"/>
<evidence type="ECO:0000313" key="3">
    <source>
        <dbReference type="Proteomes" id="UP000251721"/>
    </source>
</evidence>